<dbReference type="InterPro" id="IPR036259">
    <property type="entry name" value="MFS_trans_sf"/>
</dbReference>
<feature type="transmembrane region" description="Helical" evidence="6">
    <location>
        <begin position="624"/>
        <end position="644"/>
    </location>
</feature>
<organism evidence="8">
    <name type="scientific">Chlorella variabilis</name>
    <name type="common">Green alga</name>
    <dbReference type="NCBI Taxonomy" id="554065"/>
    <lineage>
        <taxon>Eukaryota</taxon>
        <taxon>Viridiplantae</taxon>
        <taxon>Chlorophyta</taxon>
        <taxon>core chlorophytes</taxon>
        <taxon>Trebouxiophyceae</taxon>
        <taxon>Chlorellales</taxon>
        <taxon>Chlorellaceae</taxon>
        <taxon>Chlorella clade</taxon>
        <taxon>Chlorella</taxon>
    </lineage>
</organism>
<dbReference type="OrthoDB" id="3639251at2759"/>
<evidence type="ECO:0000256" key="1">
    <source>
        <dbReference type="ARBA" id="ARBA00004141"/>
    </source>
</evidence>
<feature type="transmembrane region" description="Helical" evidence="6">
    <location>
        <begin position="362"/>
        <end position="386"/>
    </location>
</feature>
<feature type="region of interest" description="Disordered" evidence="5">
    <location>
        <begin position="1"/>
        <end position="92"/>
    </location>
</feature>
<dbReference type="eggNOG" id="KOG2533">
    <property type="taxonomic scope" value="Eukaryota"/>
</dbReference>
<evidence type="ECO:0000313" key="8">
    <source>
        <dbReference type="Proteomes" id="UP000008141"/>
    </source>
</evidence>
<dbReference type="KEGG" id="cvr:CHLNCDRAFT_133752"/>
<feature type="transmembrane region" description="Helical" evidence="6">
    <location>
        <begin position="571"/>
        <end position="604"/>
    </location>
</feature>
<evidence type="ECO:0000256" key="5">
    <source>
        <dbReference type="SAM" id="MobiDB-lite"/>
    </source>
</evidence>
<gene>
    <name evidence="7" type="ORF">CHLNCDRAFT_133752</name>
</gene>
<dbReference type="Pfam" id="PF07690">
    <property type="entry name" value="MFS_1"/>
    <property type="match status" value="1"/>
</dbReference>
<dbReference type="PANTHER" id="PTHR43184">
    <property type="entry name" value="MAJOR FACILITATOR SUPERFAMILY TRANSPORTER 16, ISOFORM B"/>
    <property type="match status" value="1"/>
</dbReference>
<dbReference type="InterPro" id="IPR011701">
    <property type="entry name" value="MFS"/>
</dbReference>
<dbReference type="GeneID" id="17354923"/>
<evidence type="ECO:0000256" key="2">
    <source>
        <dbReference type="ARBA" id="ARBA00022692"/>
    </source>
</evidence>
<keyword evidence="3 6" id="KW-1133">Transmembrane helix</keyword>
<feature type="transmembrane region" description="Helical" evidence="6">
    <location>
        <begin position="303"/>
        <end position="321"/>
    </location>
</feature>
<feature type="transmembrane region" description="Helical" evidence="6">
    <location>
        <begin position="398"/>
        <end position="417"/>
    </location>
</feature>
<feature type="transmembrane region" description="Helical" evidence="6">
    <location>
        <begin position="689"/>
        <end position="707"/>
    </location>
</feature>
<reference evidence="7 8" key="1">
    <citation type="journal article" date="2010" name="Plant Cell">
        <title>The Chlorella variabilis NC64A genome reveals adaptation to photosymbiosis, coevolution with viruses, and cryptic sex.</title>
        <authorList>
            <person name="Blanc G."/>
            <person name="Duncan G."/>
            <person name="Agarkova I."/>
            <person name="Borodovsky M."/>
            <person name="Gurnon J."/>
            <person name="Kuo A."/>
            <person name="Lindquist E."/>
            <person name="Lucas S."/>
            <person name="Pangilinan J."/>
            <person name="Polle J."/>
            <person name="Salamov A."/>
            <person name="Terry A."/>
            <person name="Yamada T."/>
            <person name="Dunigan D.D."/>
            <person name="Grigoriev I.V."/>
            <person name="Claverie J.M."/>
            <person name="Van Etten J.L."/>
        </authorList>
    </citation>
    <scope>NUCLEOTIDE SEQUENCE [LARGE SCALE GENOMIC DNA]</scope>
    <source>
        <strain evidence="7 8">NC64A</strain>
    </source>
</reference>
<dbReference type="FunCoup" id="E1ZF61">
    <property type="interactions" value="1281"/>
</dbReference>
<feature type="transmembrane region" description="Helical" evidence="6">
    <location>
        <begin position="333"/>
        <end position="350"/>
    </location>
</feature>
<comment type="subcellular location">
    <subcellularLocation>
        <location evidence="1">Membrane</location>
        <topology evidence="1">Multi-pass membrane protein</topology>
    </subcellularLocation>
</comment>
<evidence type="ECO:0000256" key="3">
    <source>
        <dbReference type="ARBA" id="ARBA00022989"/>
    </source>
</evidence>
<dbReference type="Proteomes" id="UP000008141">
    <property type="component" value="Unassembled WGS sequence"/>
</dbReference>
<accession>E1ZF61</accession>
<feature type="transmembrane region" description="Helical" evidence="6">
    <location>
        <begin position="651"/>
        <end position="669"/>
    </location>
</feature>
<dbReference type="AlphaFoldDB" id="E1ZF61"/>
<keyword evidence="8" id="KW-1185">Reference proteome</keyword>
<evidence type="ECO:0000256" key="6">
    <source>
        <dbReference type="SAM" id="Phobius"/>
    </source>
</evidence>
<feature type="region of interest" description="Disordered" evidence="5">
    <location>
        <begin position="148"/>
        <end position="188"/>
    </location>
</feature>
<feature type="compositionally biased region" description="Low complexity" evidence="5">
    <location>
        <begin position="51"/>
        <end position="63"/>
    </location>
</feature>
<dbReference type="InParanoid" id="E1ZF61"/>
<proteinExistence type="predicted"/>
<evidence type="ECO:0000313" key="7">
    <source>
        <dbReference type="EMBL" id="EFN55445.1"/>
    </source>
</evidence>
<dbReference type="EMBL" id="GL433844">
    <property type="protein sequence ID" value="EFN55445.1"/>
    <property type="molecule type" value="Genomic_DNA"/>
</dbReference>
<sequence>MSLPTAALAPAVTAATTARHRDLQPARRRSPAAFPSAAAAAAPSGAPPPAAAAGAAGHRAPGRQPYAPFSVEAAANGGGGGGKRSPSSAPASSGVVTLEDAVSSIPATLQRLVDKVVRPRKEKQDSEKEEHPDAAALLAASSSELALLGPGGGGGGGGAPSALTLANGSGDWHAEAGGEGDEQAHPHGAARRVAFETVVAVDDGGTVPLRTESANDRSHFVRGVGPVERKMDGLKQYQAPWGYQLLERLTPRGRGFSLQAAALGSRGDGVLEAEVDLEGGWSKGGAVGGGWAPFNHQRDGKALLGQLDLAFLGAYAFGMFVSGHLGDRVDLRHFLTGGMLGSGACVALFWRRLLLEHPLHALLHSGAGLLQATGWPSVVSVMANWFGKGKRGLIMGVWNAHTSAGNIVGSLIAAYMLKYGWGWSFVLPGAFIAGCGLVVFSFLVVEPQDIGFLPQSGSVIGSEAGSEPLTPRSEASDVSAMSAEARAYLERHLANIARGRGGLVPAHVQAQMAEHHTIHGGHGKHGVWGMGSTLVMHNKRRDSVEGSEADLLLGGSPRSDRTFMSTRDKAGVSFVAAWLIPGVAVFAMTLFFAKLVAYTFLYWLPYYISTTAVGGRALTPSEAGNLSILFDVGGVLGGTIAGWLSDASGASALVSFVFVFSAIPFLYMYRVFGEVSFAELPGGFDNVFYMLYSAAAAAGLLLTGLVWKEVGDLLRRRGRAGEAGGTGRAGGTGSAGGAGAGAADHLLTTGDTNVSDAFSFLPPGVPSDAPGAGATIDNETGVMAFSHRRNLQLLRYDSLWAVMWMLFQAAGVSKLQFRVQAPRQPQRTAALPPPGCAAIATLRDTTGTPRCAVPLKVSSLARLGGALDSLLA</sequence>
<dbReference type="GO" id="GO:0016020">
    <property type="term" value="C:membrane"/>
    <property type="evidence" value="ECO:0007669"/>
    <property type="project" value="UniProtKB-SubCell"/>
</dbReference>
<name>E1ZF61_CHLVA</name>
<keyword evidence="2 6" id="KW-0812">Transmembrane</keyword>
<dbReference type="PANTHER" id="PTHR43184:SF12">
    <property type="entry name" value="SUGAR PHOSPHATE EXCHANGER 3"/>
    <property type="match status" value="1"/>
</dbReference>
<evidence type="ECO:0000256" key="4">
    <source>
        <dbReference type="ARBA" id="ARBA00023136"/>
    </source>
</evidence>
<feature type="transmembrane region" description="Helical" evidence="6">
    <location>
        <begin position="423"/>
        <end position="445"/>
    </location>
</feature>
<dbReference type="Gene3D" id="1.20.1250.20">
    <property type="entry name" value="MFS general substrate transporter like domains"/>
    <property type="match status" value="2"/>
</dbReference>
<evidence type="ECO:0008006" key="9">
    <source>
        <dbReference type="Google" id="ProtNLM"/>
    </source>
</evidence>
<dbReference type="RefSeq" id="XP_005847547.1">
    <property type="nucleotide sequence ID" value="XM_005847485.1"/>
</dbReference>
<protein>
    <recommendedName>
        <fullName evidence="9">Major facilitator superfamily (MFS) profile domain-containing protein</fullName>
    </recommendedName>
</protein>
<feature type="compositionally biased region" description="Gly residues" evidence="5">
    <location>
        <begin position="149"/>
        <end position="159"/>
    </location>
</feature>
<dbReference type="SUPFAM" id="SSF103473">
    <property type="entry name" value="MFS general substrate transporter"/>
    <property type="match status" value="1"/>
</dbReference>
<feature type="compositionally biased region" description="Low complexity" evidence="5">
    <location>
        <begin position="31"/>
        <end position="44"/>
    </location>
</feature>
<dbReference type="GO" id="GO:0022857">
    <property type="term" value="F:transmembrane transporter activity"/>
    <property type="evidence" value="ECO:0007669"/>
    <property type="project" value="InterPro"/>
</dbReference>
<feature type="compositionally biased region" description="Low complexity" evidence="5">
    <location>
        <begin position="1"/>
        <end position="17"/>
    </location>
</feature>
<keyword evidence="4 6" id="KW-0472">Membrane</keyword>